<accession>A0A7J8C2U9</accession>
<sequence>MVESASFPTSLVARGLRGPLGYRHRHTHLAVLGLWRCGLLSLVFPTGKTFQLIRRVELVLCDLVFLQPFEAGVLSTWGVACLPPAPCGPLRLPAAPTGSLRLPAAPCGSLRLPVAPGQRASQPEGPALVPASLPAAPALFPAPCSAAR</sequence>
<name>A0A7J8C2U9_ROUAE</name>
<keyword evidence="2" id="KW-1185">Reference proteome</keyword>
<proteinExistence type="predicted"/>
<evidence type="ECO:0000313" key="2">
    <source>
        <dbReference type="Proteomes" id="UP000593571"/>
    </source>
</evidence>
<dbReference type="AlphaFoldDB" id="A0A7J8C2U9"/>
<dbReference type="Proteomes" id="UP000593571">
    <property type="component" value="Unassembled WGS sequence"/>
</dbReference>
<comment type="caution">
    <text evidence="1">The sequence shown here is derived from an EMBL/GenBank/DDBJ whole genome shotgun (WGS) entry which is preliminary data.</text>
</comment>
<organism evidence="1 2">
    <name type="scientific">Rousettus aegyptiacus</name>
    <name type="common">Egyptian fruit bat</name>
    <name type="synonym">Pteropus aegyptiacus</name>
    <dbReference type="NCBI Taxonomy" id="9407"/>
    <lineage>
        <taxon>Eukaryota</taxon>
        <taxon>Metazoa</taxon>
        <taxon>Chordata</taxon>
        <taxon>Craniata</taxon>
        <taxon>Vertebrata</taxon>
        <taxon>Euteleostomi</taxon>
        <taxon>Mammalia</taxon>
        <taxon>Eutheria</taxon>
        <taxon>Laurasiatheria</taxon>
        <taxon>Chiroptera</taxon>
        <taxon>Yinpterochiroptera</taxon>
        <taxon>Pteropodoidea</taxon>
        <taxon>Pteropodidae</taxon>
        <taxon>Rousettinae</taxon>
        <taxon>Rousettus</taxon>
    </lineage>
</organism>
<dbReference type="EMBL" id="JACASE010000015">
    <property type="protein sequence ID" value="KAF6405168.1"/>
    <property type="molecule type" value="Genomic_DNA"/>
</dbReference>
<gene>
    <name evidence="1" type="ORF">HJG63_009477</name>
</gene>
<protein>
    <submittedName>
        <fullName evidence="1">Uncharacterized protein</fullName>
    </submittedName>
</protein>
<evidence type="ECO:0000313" key="1">
    <source>
        <dbReference type="EMBL" id="KAF6405168.1"/>
    </source>
</evidence>
<reference evidence="1 2" key="1">
    <citation type="journal article" date="2020" name="Nature">
        <title>Six reference-quality genomes reveal evolution of bat adaptations.</title>
        <authorList>
            <person name="Jebb D."/>
            <person name="Huang Z."/>
            <person name="Pippel M."/>
            <person name="Hughes G.M."/>
            <person name="Lavrichenko K."/>
            <person name="Devanna P."/>
            <person name="Winkler S."/>
            <person name="Jermiin L.S."/>
            <person name="Skirmuntt E.C."/>
            <person name="Katzourakis A."/>
            <person name="Burkitt-Gray L."/>
            <person name="Ray D.A."/>
            <person name="Sullivan K.A.M."/>
            <person name="Roscito J.G."/>
            <person name="Kirilenko B.M."/>
            <person name="Davalos L.M."/>
            <person name="Corthals A.P."/>
            <person name="Power M.L."/>
            <person name="Jones G."/>
            <person name="Ransome R.D."/>
            <person name="Dechmann D.K.N."/>
            <person name="Locatelli A.G."/>
            <person name="Puechmaille S.J."/>
            <person name="Fedrigo O."/>
            <person name="Jarvis E.D."/>
            <person name="Hiller M."/>
            <person name="Vernes S.C."/>
            <person name="Myers E.W."/>
            <person name="Teeling E.C."/>
        </authorList>
    </citation>
    <scope>NUCLEOTIDE SEQUENCE [LARGE SCALE GENOMIC DNA]</scope>
    <source>
        <strain evidence="1">MRouAeg1</strain>
        <tissue evidence="1">Muscle</tissue>
    </source>
</reference>